<evidence type="ECO:0000256" key="1">
    <source>
        <dbReference type="ARBA" id="ARBA00004651"/>
    </source>
</evidence>
<dbReference type="PANTHER" id="PTHR32089:SF112">
    <property type="entry name" value="LYSOZYME-LIKE PROTEIN-RELATED"/>
    <property type="match status" value="1"/>
</dbReference>
<dbReference type="PROSITE" id="PS50885">
    <property type="entry name" value="HAMP"/>
    <property type="match status" value="1"/>
</dbReference>
<evidence type="ECO:0000256" key="6">
    <source>
        <dbReference type="ARBA" id="ARBA00023136"/>
    </source>
</evidence>
<dbReference type="CDD" id="cd12913">
    <property type="entry name" value="PDC1_MCP_like"/>
    <property type="match status" value="1"/>
</dbReference>
<dbReference type="PROSITE" id="PS51257">
    <property type="entry name" value="PROKAR_LIPOPROTEIN"/>
    <property type="match status" value="1"/>
</dbReference>
<dbReference type="AlphaFoldDB" id="A0A0A8H267"/>
<evidence type="ECO:0000256" key="5">
    <source>
        <dbReference type="ARBA" id="ARBA00022989"/>
    </source>
</evidence>
<name>A0A0A8H267_9BACT</name>
<keyword evidence="5 10" id="KW-1133">Transmembrane helix</keyword>
<proteinExistence type="inferred from homology"/>
<evidence type="ECO:0000256" key="2">
    <source>
        <dbReference type="ARBA" id="ARBA00022475"/>
    </source>
</evidence>
<dbReference type="PANTHER" id="PTHR32089">
    <property type="entry name" value="METHYL-ACCEPTING CHEMOTAXIS PROTEIN MCPB"/>
    <property type="match status" value="1"/>
</dbReference>
<evidence type="ECO:0000313" key="14">
    <source>
        <dbReference type="Proteomes" id="UP000031163"/>
    </source>
</evidence>
<keyword evidence="2" id="KW-1003">Cell membrane</keyword>
<dbReference type="Gene3D" id="6.10.340.10">
    <property type="match status" value="1"/>
</dbReference>
<dbReference type="SUPFAM" id="SSF58104">
    <property type="entry name" value="Methyl-accepting chemotaxis protein (MCP) signaling domain"/>
    <property type="match status" value="1"/>
</dbReference>
<evidence type="ECO:0000259" key="12">
    <source>
        <dbReference type="PROSITE" id="PS50885"/>
    </source>
</evidence>
<accession>A0A0A8H267</accession>
<dbReference type="Gene3D" id="1.10.287.950">
    <property type="entry name" value="Methyl-accepting chemotaxis protein"/>
    <property type="match status" value="1"/>
</dbReference>
<dbReference type="GO" id="GO:0005886">
    <property type="term" value="C:plasma membrane"/>
    <property type="evidence" value="ECO:0007669"/>
    <property type="project" value="UniProtKB-SubCell"/>
</dbReference>
<dbReference type="InterPro" id="IPR033479">
    <property type="entry name" value="dCache_1"/>
</dbReference>
<evidence type="ECO:0000259" key="11">
    <source>
        <dbReference type="PROSITE" id="PS50111"/>
    </source>
</evidence>
<comment type="subcellular location">
    <subcellularLocation>
        <location evidence="1">Cell membrane</location>
        <topology evidence="1">Multi-pass membrane protein</topology>
    </subcellularLocation>
</comment>
<feature type="domain" description="Methyl-accepting transducer" evidence="11">
    <location>
        <begin position="457"/>
        <end position="657"/>
    </location>
</feature>
<dbReference type="EMBL" id="CP007770">
    <property type="protein sequence ID" value="AJC88047.1"/>
    <property type="molecule type" value="Genomic_DNA"/>
</dbReference>
<evidence type="ECO:0000256" key="7">
    <source>
        <dbReference type="ARBA" id="ARBA00023224"/>
    </source>
</evidence>
<dbReference type="GO" id="GO:0007165">
    <property type="term" value="P:signal transduction"/>
    <property type="evidence" value="ECO:0007669"/>
    <property type="project" value="UniProtKB-KW"/>
</dbReference>
<sequence length="657" mass="72088">MKSIKLKVSLIANMIAVACLLILGIITFIFVKQSLFNEIIQSEQNRLVATVNLVENFRENTSNSLQKLSETILRNPYSKLNSQEMLMENVGIQLKAFRDAGNYLAVYIAQPDGELIVSDPDSDSRNLDFGLYGKADGYDARTREFYIEAKKKNGLYITASYIDVTTGLPCFTYAMPLIKDGKFIGILAIDILVKDLEENLKQMPGDSLAYDKNKFAFVSTNSNYLGDAPSVSIVANTFATTSNNQPFFYTSSTGSKRLGICNIVNDNTICTMTYTDTINHSSEKIAYIQAIIVIFTSILSVLLLYFIVSRYLSPLEKIQTGLNSFFDFINHKTKDSAMINVNTNDEFGAMALAINENITKTKNALEQDGLAVEQSVETAKEIESGNLTARITAIPANPQLIELKNVLNKMLSVLEAKVGSNMNEINRVFDSYKALDFTTEVKNAKGEVEVTTNVLGQEIVQMLRQSSEFANLLATESGKLQSAVRELTDSSSSQASSLEETAAALEEITSSMQNVSSKTSEVIAQSEEIKNVTSIIGDIADQINLLALNAAIEAARAGEHGRGFAVVADEVRNLAERTQKSLGEIEANTNILVQSINEMGESIKEQTTGITQINDAVAQIDHVTQENLKIAKDSSVISENVNQIAHDILEDAGKKKF</sequence>
<dbReference type="InterPro" id="IPR004089">
    <property type="entry name" value="MCPsignal_dom"/>
</dbReference>
<dbReference type="PROSITE" id="PS50111">
    <property type="entry name" value="CHEMOTAXIS_TRANSDUC_2"/>
    <property type="match status" value="1"/>
</dbReference>
<dbReference type="SUPFAM" id="SSF103190">
    <property type="entry name" value="Sensory domain-like"/>
    <property type="match status" value="1"/>
</dbReference>
<feature type="domain" description="HAMP" evidence="12">
    <location>
        <begin position="376"/>
        <end position="419"/>
    </location>
</feature>
<reference evidence="13 14" key="1">
    <citation type="journal article" date="2014" name="Genome Biol. Evol.">
        <title>Comparative Genomics of the Campylobacter lari Group.</title>
        <authorList>
            <person name="Miller W.G."/>
            <person name="Yee E."/>
            <person name="Chapman M.H."/>
            <person name="Smith T.P."/>
            <person name="Bono J.L."/>
            <person name="Huynh S."/>
            <person name="Parker C.T."/>
            <person name="Vandamme P."/>
            <person name="Luong K."/>
            <person name="Korlach J."/>
        </authorList>
    </citation>
    <scope>NUCLEOTIDE SEQUENCE [LARGE SCALE GENOMIC DNA]</scope>
    <source>
        <strain evidence="13 14">NCTC 12927</strain>
    </source>
</reference>
<dbReference type="Proteomes" id="UP000031163">
    <property type="component" value="Chromosome"/>
</dbReference>
<keyword evidence="4 10" id="KW-0812">Transmembrane</keyword>
<dbReference type="InterPro" id="IPR029151">
    <property type="entry name" value="Sensor-like_sf"/>
</dbReference>
<keyword evidence="3" id="KW-0145">Chemotaxis</keyword>
<evidence type="ECO:0000256" key="10">
    <source>
        <dbReference type="SAM" id="Phobius"/>
    </source>
</evidence>
<dbReference type="Pfam" id="PF02743">
    <property type="entry name" value="dCache_1"/>
    <property type="match status" value="1"/>
</dbReference>
<dbReference type="Gene3D" id="3.30.450.20">
    <property type="entry name" value="PAS domain"/>
    <property type="match status" value="1"/>
</dbReference>
<evidence type="ECO:0000256" key="4">
    <source>
        <dbReference type="ARBA" id="ARBA00022692"/>
    </source>
</evidence>
<dbReference type="SMART" id="SM00283">
    <property type="entry name" value="MA"/>
    <property type="match status" value="1"/>
</dbReference>
<dbReference type="Pfam" id="PF00015">
    <property type="entry name" value="MCPsignal"/>
    <property type="match status" value="1"/>
</dbReference>
<comment type="similarity">
    <text evidence="8">Belongs to the methyl-accepting chemotaxis (MCP) protein family.</text>
</comment>
<gene>
    <name evidence="13" type="ORF">CINS_1085</name>
</gene>
<dbReference type="HOGENOM" id="CLU_000445_107_30_7"/>
<feature type="transmembrane region" description="Helical" evidence="10">
    <location>
        <begin position="12"/>
        <end position="31"/>
    </location>
</feature>
<organism evidence="13 14">
    <name type="scientific">Campylobacter insulaenigrae NCTC 12927</name>
    <dbReference type="NCBI Taxonomy" id="1031564"/>
    <lineage>
        <taxon>Bacteria</taxon>
        <taxon>Pseudomonadati</taxon>
        <taxon>Campylobacterota</taxon>
        <taxon>Epsilonproteobacteria</taxon>
        <taxon>Campylobacterales</taxon>
        <taxon>Campylobacteraceae</taxon>
        <taxon>Campylobacter</taxon>
    </lineage>
</organism>
<feature type="transmembrane region" description="Helical" evidence="10">
    <location>
        <begin position="286"/>
        <end position="308"/>
    </location>
</feature>
<dbReference type="InterPro" id="IPR003660">
    <property type="entry name" value="HAMP_dom"/>
</dbReference>
<evidence type="ECO:0000313" key="13">
    <source>
        <dbReference type="EMBL" id="AJC88047.1"/>
    </source>
</evidence>
<keyword evidence="7 9" id="KW-0807">Transducer</keyword>
<dbReference type="KEGG" id="cis:CINS_1085"/>
<protein>
    <submittedName>
        <fullName evidence="13">Cache sensor-containing MCP-domain signal transduction protein</fullName>
    </submittedName>
</protein>
<evidence type="ECO:0000256" key="3">
    <source>
        <dbReference type="ARBA" id="ARBA00022500"/>
    </source>
</evidence>
<evidence type="ECO:0000256" key="8">
    <source>
        <dbReference type="ARBA" id="ARBA00029447"/>
    </source>
</evidence>
<keyword evidence="6 10" id="KW-0472">Membrane</keyword>
<dbReference type="STRING" id="1031564.CINS_1085"/>
<dbReference type="GO" id="GO:0006935">
    <property type="term" value="P:chemotaxis"/>
    <property type="evidence" value="ECO:0007669"/>
    <property type="project" value="UniProtKB-KW"/>
</dbReference>
<evidence type="ECO:0000256" key="9">
    <source>
        <dbReference type="PROSITE-ProRule" id="PRU00284"/>
    </source>
</evidence>